<dbReference type="PANTHER" id="PTHR10622:SF11">
    <property type="entry name" value="HET-DOMAIN-CONTAINING PROTEIN"/>
    <property type="match status" value="1"/>
</dbReference>
<dbReference type="GO" id="GO:0005524">
    <property type="term" value="F:ATP binding"/>
    <property type="evidence" value="ECO:0007669"/>
    <property type="project" value="InterPro"/>
</dbReference>
<keyword evidence="4" id="KW-1185">Reference proteome</keyword>
<dbReference type="AlphaFoldDB" id="A0A8H4RXR4"/>
<evidence type="ECO:0000313" key="3">
    <source>
        <dbReference type="EMBL" id="KAF4637411.1"/>
    </source>
</evidence>
<reference evidence="3 4" key="1">
    <citation type="submission" date="2020-03" db="EMBL/GenBank/DDBJ databases">
        <title>Draft Genome Sequence of Cudoniella acicularis.</title>
        <authorList>
            <person name="Buettner E."/>
            <person name="Kellner H."/>
        </authorList>
    </citation>
    <scope>NUCLEOTIDE SEQUENCE [LARGE SCALE GENOMIC DNA]</scope>
    <source>
        <strain evidence="3 4">DSM 108380</strain>
    </source>
</reference>
<accession>A0A8H4RXR4</accession>
<dbReference type="OrthoDB" id="3556472at2759"/>
<dbReference type="GO" id="GO:0004672">
    <property type="term" value="F:protein kinase activity"/>
    <property type="evidence" value="ECO:0007669"/>
    <property type="project" value="InterPro"/>
</dbReference>
<name>A0A8H4RXR4_9HELO</name>
<dbReference type="Proteomes" id="UP000566819">
    <property type="component" value="Unassembled WGS sequence"/>
</dbReference>
<sequence>MRLLQLRKHGEVSLTKDLTGNIPPYAILSHTWGADDEEVTFEDLKQGAGKNKAGYQKISFCEKQAAGHGLEYVWIDTCCIDKSSSAELSEALISMFRWYSQADRCYVYLADVSKRNWQVDFYNSRWFTRGWTLQELLAPSSVEFFSREGKRLGGKNSLCQHVSKITGIPANAIQGEPLSSFSVDERRSWAEKRQTKREEDEAYSLMGIVDVYMPPLYGEGRGSAIRRLEKEINEKKLRDKNWHDESGIVWTVHPRGLPAGNIVQYYLNKERIMQDPGDASKQVFTVTYDLPSRRRRQRVLLGIGRKSDRNDMILPKEEWSNQDRCFLELHPRTNEVLLHDTSKRKNTSLRYNDGIEQLPNKEPRQCVVLQDRPSILRIGGKDGAEFDLKPWKVQNPELHAQKRQSFLSKSLEGCGPYEETLDQFRDFDVRSAAVSAYNTRMNTPFQPELDNDTKYITLRELGAGVQCTVYKVVDRYTGDHYAARAFDKLEKQFKQKVRDHLTLEMKTVHKNLLVPLFLQPHGQTLTALYDVCIPSLELMIDNFKSQEDRRKTTSKMVLDMTLALEFLHANGFIHQNVKPSKILLRDGNFVLNGFAMTSTSSHSVGGTDSYMPPERWSSPEGDIYGLGATAIECLEGFPKEEERPTGQEWHSYLQTRATGRPIASMLASDPKQRPTARGLLGTYFPISRPSKEWLMALFPDTPALPHGVLTGPRDINSAGHNKSGIARTKPANYTHQEGKKRKIQQVNREAAEMATGLTIELAELVEASSYPSTWILKPLPEALKPPLSGGNGTGPTGTAPLGTAPTGTAPIGTAPAGVIAGGIVDNGIGRTDVGTDPYKLNKLNTGKPGFTKDGEMIMGYKFKYFRKGDKKGQVYSGQLFVAIGPQACPYVKVLPRKDFTRNIVDAYLNCAYAIEVGGRTEKDEFVKILYIAAESCGPEPLKEPTIYALYERKEGNPIWTWHIDL</sequence>
<dbReference type="EMBL" id="JAAMPI010000024">
    <property type="protein sequence ID" value="KAF4637411.1"/>
    <property type="molecule type" value="Genomic_DNA"/>
</dbReference>
<evidence type="ECO:0000256" key="1">
    <source>
        <dbReference type="SAM" id="MobiDB-lite"/>
    </source>
</evidence>
<dbReference type="Pfam" id="PF00069">
    <property type="entry name" value="Pkinase"/>
    <property type="match status" value="1"/>
</dbReference>
<dbReference type="Gene3D" id="3.30.200.20">
    <property type="entry name" value="Phosphorylase Kinase, domain 1"/>
    <property type="match status" value="1"/>
</dbReference>
<feature type="compositionally biased region" description="Low complexity" evidence="1">
    <location>
        <begin position="796"/>
        <end position="806"/>
    </location>
</feature>
<dbReference type="Pfam" id="PF06985">
    <property type="entry name" value="HET"/>
    <property type="match status" value="1"/>
</dbReference>
<dbReference type="SUPFAM" id="SSF56112">
    <property type="entry name" value="Protein kinase-like (PK-like)"/>
    <property type="match status" value="1"/>
</dbReference>
<proteinExistence type="predicted"/>
<evidence type="ECO:0000313" key="4">
    <source>
        <dbReference type="Proteomes" id="UP000566819"/>
    </source>
</evidence>
<comment type="caution">
    <text evidence="3">The sequence shown here is derived from an EMBL/GenBank/DDBJ whole genome shotgun (WGS) entry which is preliminary data.</text>
</comment>
<feature type="region of interest" description="Disordered" evidence="1">
    <location>
        <begin position="786"/>
        <end position="806"/>
    </location>
</feature>
<gene>
    <name evidence="3" type="ORF">G7Y89_g672</name>
</gene>
<dbReference type="InterPro" id="IPR000719">
    <property type="entry name" value="Prot_kinase_dom"/>
</dbReference>
<evidence type="ECO:0000259" key="2">
    <source>
        <dbReference type="PROSITE" id="PS50011"/>
    </source>
</evidence>
<dbReference type="SMART" id="SM00220">
    <property type="entry name" value="S_TKc"/>
    <property type="match status" value="1"/>
</dbReference>
<organism evidence="3 4">
    <name type="scientific">Cudoniella acicularis</name>
    <dbReference type="NCBI Taxonomy" id="354080"/>
    <lineage>
        <taxon>Eukaryota</taxon>
        <taxon>Fungi</taxon>
        <taxon>Dikarya</taxon>
        <taxon>Ascomycota</taxon>
        <taxon>Pezizomycotina</taxon>
        <taxon>Leotiomycetes</taxon>
        <taxon>Helotiales</taxon>
        <taxon>Tricladiaceae</taxon>
        <taxon>Cudoniella</taxon>
    </lineage>
</organism>
<protein>
    <recommendedName>
        <fullName evidence="2">Protein kinase domain-containing protein</fullName>
    </recommendedName>
</protein>
<dbReference type="Gene3D" id="1.10.510.10">
    <property type="entry name" value="Transferase(Phosphotransferase) domain 1"/>
    <property type="match status" value="1"/>
</dbReference>
<dbReference type="PANTHER" id="PTHR10622">
    <property type="entry name" value="HET DOMAIN-CONTAINING PROTEIN"/>
    <property type="match status" value="1"/>
</dbReference>
<dbReference type="InterPro" id="IPR010730">
    <property type="entry name" value="HET"/>
</dbReference>
<dbReference type="PROSITE" id="PS50011">
    <property type="entry name" value="PROTEIN_KINASE_DOM"/>
    <property type="match status" value="1"/>
</dbReference>
<dbReference type="InterPro" id="IPR011009">
    <property type="entry name" value="Kinase-like_dom_sf"/>
</dbReference>
<feature type="domain" description="Protein kinase" evidence="2">
    <location>
        <begin position="455"/>
        <end position="694"/>
    </location>
</feature>